<accession>A0ABS7J361</accession>
<evidence type="ECO:0000313" key="3">
    <source>
        <dbReference type="Proteomes" id="UP000755104"/>
    </source>
</evidence>
<keyword evidence="1" id="KW-0812">Transmembrane</keyword>
<organism evidence="2 3">
    <name type="scientific">Qipengyuania qiaonensis</name>
    <dbReference type="NCBI Taxonomy" id="2867240"/>
    <lineage>
        <taxon>Bacteria</taxon>
        <taxon>Pseudomonadati</taxon>
        <taxon>Pseudomonadota</taxon>
        <taxon>Alphaproteobacteria</taxon>
        <taxon>Sphingomonadales</taxon>
        <taxon>Erythrobacteraceae</taxon>
        <taxon>Qipengyuania</taxon>
    </lineage>
</organism>
<feature type="transmembrane region" description="Helical" evidence="1">
    <location>
        <begin position="29"/>
        <end position="48"/>
    </location>
</feature>
<keyword evidence="1" id="KW-0472">Membrane</keyword>
<keyword evidence="3" id="KW-1185">Reference proteome</keyword>
<keyword evidence="1" id="KW-1133">Transmembrane helix</keyword>
<feature type="transmembrane region" description="Helical" evidence="1">
    <location>
        <begin position="7"/>
        <end position="23"/>
    </location>
</feature>
<gene>
    <name evidence="2" type="ORF">K3174_04435</name>
</gene>
<reference evidence="2 3" key="1">
    <citation type="submission" date="2021-08" db="EMBL/GenBank/DDBJ databases">
        <title>Comparative Genomics Analysis of the Genus Qipengyuania Reveals Extensive Genetic Diversity and Metabolic Versatility, Including the Description of Fifteen Novel Species.</title>
        <authorList>
            <person name="Liu Y."/>
        </authorList>
    </citation>
    <scope>NUCLEOTIDE SEQUENCE [LARGE SCALE GENOMIC DNA]</scope>
    <source>
        <strain evidence="2 3">6D47A</strain>
    </source>
</reference>
<evidence type="ECO:0000313" key="2">
    <source>
        <dbReference type="EMBL" id="MBX7481766.1"/>
    </source>
</evidence>
<protein>
    <submittedName>
        <fullName evidence="2">Uncharacterized protein</fullName>
    </submittedName>
</protein>
<proteinExistence type="predicted"/>
<sequence length="57" mass="6082">MTQTRKVLVPVTAMIAVAILAVFDVIPEQIAQFAPVALFALLPGAWIGRNCCRTQGA</sequence>
<dbReference type="RefSeq" id="WP_221556019.1">
    <property type="nucleotide sequence ID" value="NZ_JAIGNO010000002.1"/>
</dbReference>
<comment type="caution">
    <text evidence="2">The sequence shown here is derived from an EMBL/GenBank/DDBJ whole genome shotgun (WGS) entry which is preliminary data.</text>
</comment>
<name>A0ABS7J361_9SPHN</name>
<dbReference type="Proteomes" id="UP000755104">
    <property type="component" value="Unassembled WGS sequence"/>
</dbReference>
<dbReference type="EMBL" id="JAIGNO010000002">
    <property type="protein sequence ID" value="MBX7481766.1"/>
    <property type="molecule type" value="Genomic_DNA"/>
</dbReference>
<evidence type="ECO:0000256" key="1">
    <source>
        <dbReference type="SAM" id="Phobius"/>
    </source>
</evidence>